<feature type="transmembrane region" description="Helical" evidence="9">
    <location>
        <begin position="64"/>
        <end position="84"/>
    </location>
</feature>
<evidence type="ECO:0000256" key="3">
    <source>
        <dbReference type="ARBA" id="ARBA00022448"/>
    </source>
</evidence>
<dbReference type="GO" id="GO:0005886">
    <property type="term" value="C:plasma membrane"/>
    <property type="evidence" value="ECO:0007669"/>
    <property type="project" value="TreeGrafter"/>
</dbReference>
<dbReference type="OrthoDB" id="9789704at2"/>
<dbReference type="InterPro" id="IPR001734">
    <property type="entry name" value="Na/solute_symporter"/>
</dbReference>
<evidence type="ECO:0000256" key="4">
    <source>
        <dbReference type="ARBA" id="ARBA00022692"/>
    </source>
</evidence>
<dbReference type="eggNOG" id="COG0591">
    <property type="taxonomic scope" value="Bacteria"/>
</dbReference>
<feature type="transmembrane region" description="Helical" evidence="9">
    <location>
        <begin position="260"/>
        <end position="284"/>
    </location>
</feature>
<evidence type="ECO:0000256" key="1">
    <source>
        <dbReference type="ARBA" id="ARBA00004141"/>
    </source>
</evidence>
<comment type="subcellular location">
    <subcellularLocation>
        <location evidence="1">Membrane</location>
        <topology evidence="1">Multi-pass membrane protein</topology>
    </subcellularLocation>
</comment>
<name>M7PU94_9GAMM</name>
<keyword evidence="6 9" id="KW-1133">Transmembrane helix</keyword>
<dbReference type="Gene3D" id="1.20.1730.10">
    <property type="entry name" value="Sodium/glucose cotransporter"/>
    <property type="match status" value="1"/>
</dbReference>
<feature type="transmembrane region" description="Helical" evidence="9">
    <location>
        <begin position="353"/>
        <end position="372"/>
    </location>
</feature>
<feature type="transmembrane region" description="Helical" evidence="9">
    <location>
        <begin position="177"/>
        <end position="199"/>
    </location>
</feature>
<evidence type="ECO:0000256" key="2">
    <source>
        <dbReference type="ARBA" id="ARBA00006434"/>
    </source>
</evidence>
<protein>
    <submittedName>
        <fullName evidence="10">Twin-arginine translocation pathway signal</fullName>
    </submittedName>
</protein>
<keyword evidence="11" id="KW-1185">Reference proteome</keyword>
<dbReference type="AlphaFoldDB" id="M7PU94"/>
<keyword evidence="4 9" id="KW-0812">Transmembrane</keyword>
<dbReference type="InterPro" id="IPR050277">
    <property type="entry name" value="Sodium:Solute_Symporter"/>
</dbReference>
<dbReference type="PROSITE" id="PS50283">
    <property type="entry name" value="NA_SOLUT_SYMP_3"/>
    <property type="match status" value="1"/>
</dbReference>
<evidence type="ECO:0000256" key="6">
    <source>
        <dbReference type="ARBA" id="ARBA00022989"/>
    </source>
</evidence>
<evidence type="ECO:0000313" key="11">
    <source>
        <dbReference type="Proteomes" id="UP000012019"/>
    </source>
</evidence>
<comment type="similarity">
    <text evidence="2 8">Belongs to the sodium:solute symporter (SSF) (TC 2.A.21) family.</text>
</comment>
<dbReference type="GO" id="GO:0015293">
    <property type="term" value="F:symporter activity"/>
    <property type="evidence" value="ECO:0007669"/>
    <property type="project" value="UniProtKB-KW"/>
</dbReference>
<dbReference type="Pfam" id="PF00474">
    <property type="entry name" value="SSF"/>
    <property type="match status" value="1"/>
</dbReference>
<dbReference type="PANTHER" id="PTHR48086:SF7">
    <property type="entry name" value="SODIUM-SOLUTE SYMPORTER-RELATED"/>
    <property type="match status" value="1"/>
</dbReference>
<evidence type="ECO:0000313" key="10">
    <source>
        <dbReference type="EMBL" id="EMR14034.1"/>
    </source>
</evidence>
<dbReference type="PANTHER" id="PTHR48086">
    <property type="entry name" value="SODIUM/PROLINE SYMPORTER-RELATED"/>
    <property type="match status" value="1"/>
</dbReference>
<dbReference type="Proteomes" id="UP000012019">
    <property type="component" value="Unassembled WGS sequence"/>
</dbReference>
<keyword evidence="5" id="KW-0769">Symport</keyword>
<feature type="transmembrane region" description="Helical" evidence="9">
    <location>
        <begin position="140"/>
        <end position="165"/>
    </location>
</feature>
<dbReference type="STRING" id="1286106.MPL1_02011"/>
<dbReference type="EMBL" id="APHR01000009">
    <property type="protein sequence ID" value="EMR14034.1"/>
    <property type="molecule type" value="Genomic_DNA"/>
</dbReference>
<feature type="transmembrane region" description="Helical" evidence="9">
    <location>
        <begin position="6"/>
        <end position="25"/>
    </location>
</feature>
<evidence type="ECO:0000256" key="9">
    <source>
        <dbReference type="SAM" id="Phobius"/>
    </source>
</evidence>
<keyword evidence="3" id="KW-0813">Transport</keyword>
<dbReference type="CDD" id="cd10322">
    <property type="entry name" value="SLC5sbd"/>
    <property type="match status" value="1"/>
</dbReference>
<evidence type="ECO:0000256" key="7">
    <source>
        <dbReference type="ARBA" id="ARBA00023136"/>
    </source>
</evidence>
<feature type="transmembrane region" description="Helical" evidence="9">
    <location>
        <begin position="408"/>
        <end position="426"/>
    </location>
</feature>
<sequence length="462" mass="49518">MTESAIVLIYLLLVLMIGLLAGRNIRDMQDYALAGKSFGFLVIFATLSASFIGGGFSMGNAEKVYLVGISNIVALWGFSLKELWVARYVAPRMAQYPDAISVGDIMEPHYGRGARIFSGIFAIALCAGILGAQIGAMGYVFHIFLGLEAIWGILLGCGIVIAYSTVGGMRSVVWTDVIQFVVLAVGIPLTLYFGLQHIGGWQVLTETVPSTHLSLPTEPLMLLALLSLFLTFMLGETLVPPYLQRLLIGRENRDVVKGSLLSGLFSIPFFAVTGLIGLVALVMQPDLNANLAMPFVIQEAVPPVLQGIVAAAIISIIMSSADSFLNAASISFSNDVLRPLRHQPISDRAELRLARATTLLIGIAAVIFAISIDSVIDILIMAYNFWAPTVLVPLTMAILGVYVSKKRFVYGAVAGISVALIWNGLLSGPWQIDGLVLGTLANLLAFIAVDRQAAKLHVAKPV</sequence>
<comment type="caution">
    <text evidence="10">The sequence shown here is derived from an EMBL/GenBank/DDBJ whole genome shotgun (WGS) entry which is preliminary data.</text>
</comment>
<gene>
    <name evidence="10" type="ORF">MPL1_02011</name>
</gene>
<dbReference type="RefSeq" id="WP_009725451.1">
    <property type="nucleotide sequence ID" value="NZ_APHR01000009.1"/>
</dbReference>
<organism evidence="10 11">
    <name type="scientific">Methylophaga lonarensis MPL</name>
    <dbReference type="NCBI Taxonomy" id="1286106"/>
    <lineage>
        <taxon>Bacteria</taxon>
        <taxon>Pseudomonadati</taxon>
        <taxon>Pseudomonadota</taxon>
        <taxon>Gammaproteobacteria</taxon>
        <taxon>Thiotrichales</taxon>
        <taxon>Piscirickettsiaceae</taxon>
        <taxon>Methylophaga</taxon>
    </lineage>
</organism>
<dbReference type="InterPro" id="IPR038377">
    <property type="entry name" value="Na/Glc_symporter_sf"/>
</dbReference>
<evidence type="ECO:0000256" key="5">
    <source>
        <dbReference type="ARBA" id="ARBA00022847"/>
    </source>
</evidence>
<keyword evidence="7 9" id="KW-0472">Membrane</keyword>
<feature type="transmembrane region" description="Helical" evidence="9">
    <location>
        <begin position="304"/>
        <end position="332"/>
    </location>
</feature>
<feature type="transmembrane region" description="Helical" evidence="9">
    <location>
        <begin position="378"/>
        <end position="401"/>
    </location>
</feature>
<proteinExistence type="inferred from homology"/>
<reference evidence="10 11" key="1">
    <citation type="journal article" date="2013" name="Genome Announc.">
        <title>Draft Genome Sequence of Methylophaga lonarensis MPLT, a Haloalkaliphilic (Non-Methane-Utilizing) Methylotroph.</title>
        <authorList>
            <person name="Shetty S.A."/>
            <person name="Marathe N.P."/>
            <person name="Munot H."/>
            <person name="Antony C.P."/>
            <person name="Dhotre D.P."/>
            <person name="Murrell J.C."/>
            <person name="Shouche Y.S."/>
        </authorList>
    </citation>
    <scope>NUCLEOTIDE SEQUENCE [LARGE SCALE GENOMIC DNA]</scope>
    <source>
        <strain evidence="10 11">MPL</strain>
    </source>
</reference>
<feature type="transmembrane region" description="Helical" evidence="9">
    <location>
        <begin position="37"/>
        <end position="58"/>
    </location>
</feature>
<feature type="transmembrane region" description="Helical" evidence="9">
    <location>
        <begin position="432"/>
        <end position="449"/>
    </location>
</feature>
<accession>M7PU94</accession>
<feature type="transmembrane region" description="Helical" evidence="9">
    <location>
        <begin position="116"/>
        <end position="134"/>
    </location>
</feature>
<feature type="transmembrane region" description="Helical" evidence="9">
    <location>
        <begin position="219"/>
        <end position="239"/>
    </location>
</feature>
<dbReference type="PATRIC" id="fig|1286106.3.peg.405"/>
<evidence type="ECO:0000256" key="8">
    <source>
        <dbReference type="RuleBase" id="RU362091"/>
    </source>
</evidence>